<organism evidence="2 3">
    <name type="scientific">Musa troglodytarum</name>
    <name type="common">fe'i banana</name>
    <dbReference type="NCBI Taxonomy" id="320322"/>
    <lineage>
        <taxon>Eukaryota</taxon>
        <taxon>Viridiplantae</taxon>
        <taxon>Streptophyta</taxon>
        <taxon>Embryophyta</taxon>
        <taxon>Tracheophyta</taxon>
        <taxon>Spermatophyta</taxon>
        <taxon>Magnoliopsida</taxon>
        <taxon>Liliopsida</taxon>
        <taxon>Zingiberales</taxon>
        <taxon>Musaceae</taxon>
        <taxon>Musa</taxon>
    </lineage>
</organism>
<evidence type="ECO:0000313" key="3">
    <source>
        <dbReference type="Proteomes" id="UP001055439"/>
    </source>
</evidence>
<sequence>MHRHRLRRWPNLWFAVKPLKHVVLKMPPGDQTLTPEDPPPQPRPGGASADVTTLLSDELILRILAAVPDAHRLPASLVCKRWLRLVGRLCHSLTISDWSFLDRRRLRLRYPCLTDLDLVPASFASPSSPATGGSVLLTRGRVSVAVDTPADSPVGECHFLEPCVIDRGLEIIAHDCPGLRKLSLVPTASEAGLMAIAGGCDTLQELELHRCSDLALRPISGFNNLQILRLVGSVEGLYRGPGVTDFGLTILAHGCKRLVKLELGGCEGGYDGVSAIGRCCTMLEELTISDHRMDAGWIAGLSFCRNLKTLRLQSCRRIDVDPGPLDHLGTCPTIETLQMRRCQLRDKRSLQALYMVCEAVRDVVFENCWGMDNDKFSLLSICRRVKFLSLEGCSLLTTEGFESVVLSWPDLLRLVVVSCNNIKDDEVSPALSSLFSVLKELKWRPDTKSVLAVTLAGTGIRKKGGRFFKRRILQGRRQLKIVEEGIVAESSRATMLQFMV</sequence>
<dbReference type="AlphaFoldDB" id="A0A9E7FWF1"/>
<keyword evidence="3" id="KW-1185">Reference proteome</keyword>
<dbReference type="SUPFAM" id="SSF52047">
    <property type="entry name" value="RNI-like"/>
    <property type="match status" value="1"/>
</dbReference>
<name>A0A9E7FWF1_9LILI</name>
<dbReference type="InterPro" id="IPR032675">
    <property type="entry name" value="LRR_dom_sf"/>
</dbReference>
<gene>
    <name evidence="2" type="ORF">MUK42_21347</name>
</gene>
<dbReference type="EMBL" id="CP097507">
    <property type="protein sequence ID" value="URE03581.1"/>
    <property type="molecule type" value="Genomic_DNA"/>
</dbReference>
<dbReference type="OrthoDB" id="550575at2759"/>
<feature type="region of interest" description="Disordered" evidence="1">
    <location>
        <begin position="26"/>
        <end position="49"/>
    </location>
</feature>
<evidence type="ECO:0000313" key="2">
    <source>
        <dbReference type="EMBL" id="URE03581.1"/>
    </source>
</evidence>
<dbReference type="SUPFAM" id="SSF81383">
    <property type="entry name" value="F-box domain"/>
    <property type="match status" value="1"/>
</dbReference>
<dbReference type="Proteomes" id="UP001055439">
    <property type="component" value="Chromosome 5"/>
</dbReference>
<dbReference type="Gene3D" id="3.80.10.10">
    <property type="entry name" value="Ribonuclease Inhibitor"/>
    <property type="match status" value="2"/>
</dbReference>
<reference evidence="2" key="1">
    <citation type="submission" date="2022-05" db="EMBL/GenBank/DDBJ databases">
        <title>The Musa troglodytarum L. genome provides insights into the mechanism of non-climacteric behaviour and enrichment of carotenoids.</title>
        <authorList>
            <person name="Wang J."/>
        </authorList>
    </citation>
    <scope>NUCLEOTIDE SEQUENCE</scope>
    <source>
        <tissue evidence="2">Leaf</tissue>
    </source>
</reference>
<dbReference type="PANTHER" id="PTHR13318:SF74">
    <property type="entry name" value="OS02G0658500 PROTEIN"/>
    <property type="match status" value="1"/>
</dbReference>
<evidence type="ECO:0000256" key="1">
    <source>
        <dbReference type="SAM" id="MobiDB-lite"/>
    </source>
</evidence>
<protein>
    <submittedName>
        <fullName evidence="2">F-box protein</fullName>
    </submittedName>
</protein>
<accession>A0A9E7FWF1</accession>
<dbReference type="GO" id="GO:0019005">
    <property type="term" value="C:SCF ubiquitin ligase complex"/>
    <property type="evidence" value="ECO:0007669"/>
    <property type="project" value="TreeGrafter"/>
</dbReference>
<dbReference type="GO" id="GO:0031146">
    <property type="term" value="P:SCF-dependent proteasomal ubiquitin-dependent protein catabolic process"/>
    <property type="evidence" value="ECO:0007669"/>
    <property type="project" value="TreeGrafter"/>
</dbReference>
<proteinExistence type="predicted"/>
<dbReference type="PANTHER" id="PTHR13318">
    <property type="entry name" value="PARTNER OF PAIRED, ISOFORM B-RELATED"/>
    <property type="match status" value="1"/>
</dbReference>
<dbReference type="InterPro" id="IPR036047">
    <property type="entry name" value="F-box-like_dom_sf"/>
</dbReference>